<sequence>MSLKLHTVIASTRPGRVGPGIAKWFNDYVGEHGKFDPKLVDLADFNLPILDEPAHPRLQQYTKDHTKSWSESVKSADAFVFVIPEYNYGPPPSLVNALNYLVLEWHYAPVGFVSYGGISGGLRSAQAIKPLVSTLKMMAIPEGVPLPMVFGQLDEQKNFKAEDIHRTSAKAMLDELHRWAEVLQPLRAPVKAPASTKAAA</sequence>
<evidence type="ECO:0000259" key="1">
    <source>
        <dbReference type="Pfam" id="PF03358"/>
    </source>
</evidence>
<dbReference type="InterPro" id="IPR029039">
    <property type="entry name" value="Flavoprotein-like_sf"/>
</dbReference>
<keyword evidence="3" id="KW-1185">Reference proteome</keyword>
<dbReference type="PANTHER" id="PTHR30543:SF21">
    <property type="entry name" value="NAD(P)H-DEPENDENT FMN REDUCTASE LOT6"/>
    <property type="match status" value="1"/>
</dbReference>
<dbReference type="SUPFAM" id="SSF52218">
    <property type="entry name" value="Flavoproteins"/>
    <property type="match status" value="1"/>
</dbReference>
<name>A0ABX0VES1_9HYPH</name>
<dbReference type="EMBL" id="JAATJS010000006">
    <property type="protein sequence ID" value="NIX78133.1"/>
    <property type="molecule type" value="Genomic_DNA"/>
</dbReference>
<reference evidence="2 3" key="1">
    <citation type="submission" date="2020-03" db="EMBL/GenBank/DDBJ databases">
        <title>The genome sequence of Microvirga sp. c23x22.</title>
        <authorList>
            <person name="Zhang X."/>
        </authorList>
    </citation>
    <scope>NUCLEOTIDE SEQUENCE [LARGE SCALE GENOMIC DNA]</scope>
    <source>
        <strain evidence="3">c23x22</strain>
    </source>
</reference>
<gene>
    <name evidence="2" type="ORF">HB375_16165</name>
</gene>
<organism evidence="2 3">
    <name type="scientific">Microvirga terricola</name>
    <dbReference type="NCBI Taxonomy" id="2719797"/>
    <lineage>
        <taxon>Bacteria</taxon>
        <taxon>Pseudomonadati</taxon>
        <taxon>Pseudomonadota</taxon>
        <taxon>Alphaproteobacteria</taxon>
        <taxon>Hyphomicrobiales</taxon>
        <taxon>Methylobacteriaceae</taxon>
        <taxon>Microvirga</taxon>
    </lineage>
</organism>
<accession>A0ABX0VES1</accession>
<dbReference type="Pfam" id="PF03358">
    <property type="entry name" value="FMN_red"/>
    <property type="match status" value="1"/>
</dbReference>
<dbReference type="PANTHER" id="PTHR30543">
    <property type="entry name" value="CHROMATE REDUCTASE"/>
    <property type="match status" value="1"/>
</dbReference>
<dbReference type="InterPro" id="IPR005025">
    <property type="entry name" value="FMN_Rdtase-like_dom"/>
</dbReference>
<evidence type="ECO:0000313" key="2">
    <source>
        <dbReference type="EMBL" id="NIX78133.1"/>
    </source>
</evidence>
<feature type="domain" description="NADPH-dependent FMN reductase-like" evidence="1">
    <location>
        <begin position="4"/>
        <end position="143"/>
    </location>
</feature>
<evidence type="ECO:0000313" key="3">
    <source>
        <dbReference type="Proteomes" id="UP000707352"/>
    </source>
</evidence>
<proteinExistence type="predicted"/>
<dbReference type="InterPro" id="IPR050712">
    <property type="entry name" value="NAD(P)H-dep_reductase"/>
</dbReference>
<dbReference type="Gene3D" id="3.40.50.360">
    <property type="match status" value="1"/>
</dbReference>
<protein>
    <submittedName>
        <fullName evidence="2">NAD(P)H-dependent oxidoreductase</fullName>
    </submittedName>
</protein>
<dbReference type="RefSeq" id="WP_167674045.1">
    <property type="nucleotide sequence ID" value="NZ_JAATJS010000006.1"/>
</dbReference>
<comment type="caution">
    <text evidence="2">The sequence shown here is derived from an EMBL/GenBank/DDBJ whole genome shotgun (WGS) entry which is preliminary data.</text>
</comment>
<dbReference type="Proteomes" id="UP000707352">
    <property type="component" value="Unassembled WGS sequence"/>
</dbReference>